<evidence type="ECO:0000313" key="3">
    <source>
        <dbReference type="Proteomes" id="UP000031036"/>
    </source>
</evidence>
<name>A0A0B2UUB6_TOXCA</name>
<feature type="region of interest" description="Disordered" evidence="1">
    <location>
        <begin position="141"/>
        <end position="192"/>
    </location>
</feature>
<gene>
    <name evidence="2" type="primary">LAMA2</name>
    <name evidence="2" type="ORF">Tcan_17129</name>
</gene>
<feature type="compositionally biased region" description="Low complexity" evidence="1">
    <location>
        <begin position="168"/>
        <end position="192"/>
    </location>
</feature>
<dbReference type="STRING" id="6265.A0A0B2UUB6"/>
<reference evidence="2 3" key="1">
    <citation type="submission" date="2014-11" db="EMBL/GenBank/DDBJ databases">
        <title>Genetic blueprint of the zoonotic pathogen Toxocara canis.</title>
        <authorList>
            <person name="Zhu X.-Q."/>
            <person name="Korhonen P.K."/>
            <person name="Cai H."/>
            <person name="Young N.D."/>
            <person name="Nejsum P."/>
            <person name="von Samson-Himmelstjerna G."/>
            <person name="Boag P.R."/>
            <person name="Tan P."/>
            <person name="Li Q."/>
            <person name="Min J."/>
            <person name="Yang Y."/>
            <person name="Wang X."/>
            <person name="Fang X."/>
            <person name="Hall R.S."/>
            <person name="Hofmann A."/>
            <person name="Sternberg P.W."/>
            <person name="Jex A.R."/>
            <person name="Gasser R.B."/>
        </authorList>
    </citation>
    <scope>NUCLEOTIDE SEQUENCE [LARGE SCALE GENOMIC DNA]</scope>
    <source>
        <strain evidence="2">PN_DK_2014</strain>
    </source>
</reference>
<evidence type="ECO:0000256" key="1">
    <source>
        <dbReference type="SAM" id="MobiDB-lite"/>
    </source>
</evidence>
<evidence type="ECO:0000313" key="2">
    <source>
        <dbReference type="EMBL" id="KHN72804.1"/>
    </source>
</evidence>
<sequence length="263" mass="27919">MIINHQGSSNRLDKSVTRRYFYAIKDISIGGQCICYGHAESCPPDPITGTEAAFPLTGIESSPLFVLMWTTHNLAALAAAGATTSVPPNSLQPFLNVSSAALQHLNPFLQSLAAHQNVGFSTHPNMTTPSSPSLSLEGKETLMERAGRRSDSPACAAGTTAGKRMRLSPPAAQPCTSSASTTTATPNQEQTTASTALASLPFSMLATLPISHSAARLNASIISARHIPTYDSKYIVQSTRRVLTFLLFVQNDGLNIPVSSLHR</sequence>
<comment type="caution">
    <text evidence="2">The sequence shown here is derived from an EMBL/GenBank/DDBJ whole genome shotgun (WGS) entry which is preliminary data.</text>
</comment>
<dbReference type="Proteomes" id="UP000031036">
    <property type="component" value="Unassembled WGS sequence"/>
</dbReference>
<dbReference type="AlphaFoldDB" id="A0A0B2UUB6"/>
<protein>
    <submittedName>
        <fullName evidence="2">Laminin subunit alpha-2</fullName>
    </submittedName>
</protein>
<feature type="compositionally biased region" description="Basic and acidic residues" evidence="1">
    <location>
        <begin position="141"/>
        <end position="151"/>
    </location>
</feature>
<dbReference type="OrthoDB" id="5850695at2759"/>
<proteinExistence type="predicted"/>
<organism evidence="2 3">
    <name type="scientific">Toxocara canis</name>
    <name type="common">Canine roundworm</name>
    <dbReference type="NCBI Taxonomy" id="6265"/>
    <lineage>
        <taxon>Eukaryota</taxon>
        <taxon>Metazoa</taxon>
        <taxon>Ecdysozoa</taxon>
        <taxon>Nematoda</taxon>
        <taxon>Chromadorea</taxon>
        <taxon>Rhabditida</taxon>
        <taxon>Spirurina</taxon>
        <taxon>Ascaridomorpha</taxon>
        <taxon>Ascaridoidea</taxon>
        <taxon>Toxocaridae</taxon>
        <taxon>Toxocara</taxon>
    </lineage>
</organism>
<dbReference type="Gene3D" id="2.60.120.260">
    <property type="entry name" value="Galactose-binding domain-like"/>
    <property type="match status" value="1"/>
</dbReference>
<accession>A0A0B2UUB6</accession>
<dbReference type="EMBL" id="JPKZ01003191">
    <property type="protein sequence ID" value="KHN72804.1"/>
    <property type="molecule type" value="Genomic_DNA"/>
</dbReference>
<keyword evidence="3" id="KW-1185">Reference proteome</keyword>